<keyword evidence="3" id="KW-1185">Reference proteome</keyword>
<feature type="region of interest" description="Disordered" evidence="1">
    <location>
        <begin position="1"/>
        <end position="39"/>
    </location>
</feature>
<evidence type="ECO:0000256" key="1">
    <source>
        <dbReference type="SAM" id="MobiDB-lite"/>
    </source>
</evidence>
<proteinExistence type="predicted"/>
<feature type="compositionally biased region" description="Polar residues" evidence="1">
    <location>
        <begin position="1"/>
        <end position="21"/>
    </location>
</feature>
<protein>
    <submittedName>
        <fullName evidence="2">Uncharacterized protein</fullName>
    </submittedName>
</protein>
<dbReference type="EMBL" id="UZAL01047549">
    <property type="protein sequence ID" value="VDP84998.1"/>
    <property type="molecule type" value="Genomic_DNA"/>
</dbReference>
<organism evidence="2 3">
    <name type="scientific">Schistosoma mattheei</name>
    <dbReference type="NCBI Taxonomy" id="31246"/>
    <lineage>
        <taxon>Eukaryota</taxon>
        <taxon>Metazoa</taxon>
        <taxon>Spiralia</taxon>
        <taxon>Lophotrochozoa</taxon>
        <taxon>Platyhelminthes</taxon>
        <taxon>Trematoda</taxon>
        <taxon>Digenea</taxon>
        <taxon>Strigeidida</taxon>
        <taxon>Schistosomatoidea</taxon>
        <taxon>Schistosomatidae</taxon>
        <taxon>Schistosoma</taxon>
    </lineage>
</organism>
<gene>
    <name evidence="2" type="ORF">SMTD_LOCUS21505</name>
</gene>
<dbReference type="Proteomes" id="UP000269396">
    <property type="component" value="Unassembled WGS sequence"/>
</dbReference>
<sequence length="39" mass="4442">MNRTTNSTMSRSFTSTITTKLSSDESKMNYNLPLDNLKL</sequence>
<evidence type="ECO:0000313" key="3">
    <source>
        <dbReference type="Proteomes" id="UP000269396"/>
    </source>
</evidence>
<evidence type="ECO:0000313" key="2">
    <source>
        <dbReference type="EMBL" id="VDP84998.1"/>
    </source>
</evidence>
<accession>A0A3P8HMF3</accession>
<dbReference type="AlphaFoldDB" id="A0A3P8HMF3"/>
<reference evidence="2 3" key="1">
    <citation type="submission" date="2018-11" db="EMBL/GenBank/DDBJ databases">
        <authorList>
            <consortium name="Pathogen Informatics"/>
        </authorList>
    </citation>
    <scope>NUCLEOTIDE SEQUENCE [LARGE SCALE GENOMIC DNA]</scope>
    <source>
        <strain>Denwood</strain>
        <strain evidence="3">Zambia</strain>
    </source>
</reference>
<name>A0A3P8HMF3_9TREM</name>